<gene>
    <name evidence="1" type="ORF">LIER_17499</name>
</gene>
<dbReference type="InterPro" id="IPR045030">
    <property type="entry name" value="LYSM1-4"/>
</dbReference>
<dbReference type="EMBL" id="BAABME010004079">
    <property type="protein sequence ID" value="GAA0161102.1"/>
    <property type="molecule type" value="Genomic_DNA"/>
</dbReference>
<dbReference type="Gene3D" id="3.10.350.10">
    <property type="entry name" value="LysM domain"/>
    <property type="match status" value="1"/>
</dbReference>
<dbReference type="Proteomes" id="UP001454036">
    <property type="component" value="Unassembled WGS sequence"/>
</dbReference>
<sequence>MVNGHYHDLLDLDNDFSLAVESSSSSTSSLTYIEHSVSKFDTLAGVAIKYGVEVADITKFLLVKQFTYHHLEGIHRLRLYQMLMIIMGLTALSRPLLGEESLISLSL</sequence>
<evidence type="ECO:0000313" key="2">
    <source>
        <dbReference type="Proteomes" id="UP001454036"/>
    </source>
</evidence>
<keyword evidence="2" id="KW-1185">Reference proteome</keyword>
<dbReference type="PANTHER" id="PTHR20932">
    <property type="entry name" value="LYSM AND PUTATIVE PEPTIDOGLYCAN-BINDING DOMAIN-CONTAINING PROTEIN"/>
    <property type="match status" value="1"/>
</dbReference>
<protein>
    <submittedName>
        <fullName evidence="1">Uncharacterized protein</fullName>
    </submittedName>
</protein>
<dbReference type="InterPro" id="IPR036779">
    <property type="entry name" value="LysM_dom_sf"/>
</dbReference>
<name>A0AAV3QD89_LITER</name>
<accession>A0AAV3QD89</accession>
<evidence type="ECO:0000313" key="1">
    <source>
        <dbReference type="EMBL" id="GAA0161102.1"/>
    </source>
</evidence>
<organism evidence="1 2">
    <name type="scientific">Lithospermum erythrorhizon</name>
    <name type="common">Purple gromwell</name>
    <name type="synonym">Lithospermum officinale var. erythrorhizon</name>
    <dbReference type="NCBI Taxonomy" id="34254"/>
    <lineage>
        <taxon>Eukaryota</taxon>
        <taxon>Viridiplantae</taxon>
        <taxon>Streptophyta</taxon>
        <taxon>Embryophyta</taxon>
        <taxon>Tracheophyta</taxon>
        <taxon>Spermatophyta</taxon>
        <taxon>Magnoliopsida</taxon>
        <taxon>eudicotyledons</taxon>
        <taxon>Gunneridae</taxon>
        <taxon>Pentapetalae</taxon>
        <taxon>asterids</taxon>
        <taxon>lamiids</taxon>
        <taxon>Boraginales</taxon>
        <taxon>Boraginaceae</taxon>
        <taxon>Boraginoideae</taxon>
        <taxon>Lithospermeae</taxon>
        <taxon>Lithospermum</taxon>
    </lineage>
</organism>
<comment type="caution">
    <text evidence="1">The sequence shown here is derived from an EMBL/GenBank/DDBJ whole genome shotgun (WGS) entry which is preliminary data.</text>
</comment>
<dbReference type="AlphaFoldDB" id="A0AAV3QD89"/>
<dbReference type="PANTHER" id="PTHR20932:SF36">
    <property type="entry name" value="OS03G0110600 PROTEIN"/>
    <property type="match status" value="1"/>
</dbReference>
<reference evidence="1 2" key="1">
    <citation type="submission" date="2024-01" db="EMBL/GenBank/DDBJ databases">
        <title>The complete chloroplast genome sequence of Lithospermum erythrorhizon: insights into the phylogenetic relationship among Boraginaceae species and the maternal lineages of purple gromwells.</title>
        <authorList>
            <person name="Okada T."/>
            <person name="Watanabe K."/>
        </authorList>
    </citation>
    <scope>NUCLEOTIDE SEQUENCE [LARGE SCALE GENOMIC DNA]</scope>
</reference>
<proteinExistence type="predicted"/>